<comment type="catalytic activity">
    <reaction evidence="15">
        <text>L-threonyl-[protein] + ATP = O-phospho-L-threonyl-[protein] + ADP + H(+)</text>
        <dbReference type="Rhea" id="RHEA:46608"/>
        <dbReference type="Rhea" id="RHEA-COMP:11060"/>
        <dbReference type="Rhea" id="RHEA-COMP:11605"/>
        <dbReference type="ChEBI" id="CHEBI:15378"/>
        <dbReference type="ChEBI" id="CHEBI:30013"/>
        <dbReference type="ChEBI" id="CHEBI:30616"/>
        <dbReference type="ChEBI" id="CHEBI:61977"/>
        <dbReference type="ChEBI" id="CHEBI:456216"/>
        <dbReference type="EC" id="2.7.11.1"/>
    </reaction>
</comment>
<keyword evidence="8 18" id="KW-0547">Nucleotide-binding</keyword>
<dbReference type="CDD" id="cd14009">
    <property type="entry name" value="STKc_ATG1_ULK_like"/>
    <property type="match status" value="1"/>
</dbReference>
<protein>
    <recommendedName>
        <fullName evidence="3">non-specific serine/threonine protein kinase</fullName>
        <ecNumber evidence="3">2.7.11.1</ecNumber>
    </recommendedName>
    <alternativeName>
        <fullName evidence="14">Autophagy-related protein 1</fullName>
    </alternativeName>
</protein>
<dbReference type="AlphaFoldDB" id="A0A9P4IIM0"/>
<keyword evidence="9" id="KW-0418">Kinase</keyword>
<dbReference type="GO" id="GO:0004674">
    <property type="term" value="F:protein serine/threonine kinase activity"/>
    <property type="evidence" value="ECO:0007669"/>
    <property type="project" value="UniProtKB-KW"/>
</dbReference>
<feature type="compositionally biased region" description="Pro residues" evidence="19">
    <location>
        <begin position="423"/>
        <end position="432"/>
    </location>
</feature>
<dbReference type="Pfam" id="PF12063">
    <property type="entry name" value="ATG1-like_MIT1"/>
    <property type="match status" value="1"/>
</dbReference>
<feature type="region of interest" description="Disordered" evidence="19">
    <location>
        <begin position="942"/>
        <end position="982"/>
    </location>
</feature>
<evidence type="ECO:0000256" key="16">
    <source>
        <dbReference type="ARBA" id="ARBA00048679"/>
    </source>
</evidence>
<evidence type="ECO:0000256" key="2">
    <source>
        <dbReference type="ARBA" id="ARBA00004623"/>
    </source>
</evidence>
<organism evidence="21 22">
    <name type="scientific">Rhizodiscina lignyota</name>
    <dbReference type="NCBI Taxonomy" id="1504668"/>
    <lineage>
        <taxon>Eukaryota</taxon>
        <taxon>Fungi</taxon>
        <taxon>Dikarya</taxon>
        <taxon>Ascomycota</taxon>
        <taxon>Pezizomycotina</taxon>
        <taxon>Dothideomycetes</taxon>
        <taxon>Pleosporomycetidae</taxon>
        <taxon>Aulographales</taxon>
        <taxon>Rhizodiscinaceae</taxon>
        <taxon>Rhizodiscina</taxon>
    </lineage>
</organism>
<dbReference type="Gene3D" id="1.10.510.10">
    <property type="entry name" value="Transferase(Phosphotransferase) domain 1"/>
    <property type="match status" value="1"/>
</dbReference>
<evidence type="ECO:0000256" key="5">
    <source>
        <dbReference type="ARBA" id="ARBA00022490"/>
    </source>
</evidence>
<evidence type="ECO:0000313" key="21">
    <source>
        <dbReference type="EMBL" id="KAF2099137.1"/>
    </source>
</evidence>
<dbReference type="InterPro" id="IPR048941">
    <property type="entry name" value="ATG1-like_MIT2"/>
</dbReference>
<dbReference type="GO" id="GO:0061709">
    <property type="term" value="P:reticulophagy"/>
    <property type="evidence" value="ECO:0007669"/>
    <property type="project" value="TreeGrafter"/>
</dbReference>
<evidence type="ECO:0000313" key="22">
    <source>
        <dbReference type="Proteomes" id="UP000799772"/>
    </source>
</evidence>
<dbReference type="SUPFAM" id="SSF56112">
    <property type="entry name" value="Protein kinase-like (PK-like)"/>
    <property type="match status" value="1"/>
</dbReference>
<feature type="compositionally biased region" description="Basic and acidic residues" evidence="19">
    <location>
        <begin position="575"/>
        <end position="591"/>
    </location>
</feature>
<evidence type="ECO:0000256" key="18">
    <source>
        <dbReference type="PROSITE-ProRule" id="PRU10141"/>
    </source>
</evidence>
<evidence type="ECO:0000259" key="20">
    <source>
        <dbReference type="PROSITE" id="PS50011"/>
    </source>
</evidence>
<keyword evidence="5" id="KW-0963">Cytoplasm</keyword>
<dbReference type="SMART" id="SM00220">
    <property type="entry name" value="S_TKc"/>
    <property type="match status" value="1"/>
</dbReference>
<feature type="region of interest" description="Disordered" evidence="19">
    <location>
        <begin position="345"/>
        <end position="454"/>
    </location>
</feature>
<dbReference type="GO" id="GO:0010506">
    <property type="term" value="P:regulation of autophagy"/>
    <property type="evidence" value="ECO:0007669"/>
    <property type="project" value="InterPro"/>
</dbReference>
<sequence>MAARPPPAGASRSSTSTSSSSVTIANRWQRLGEIGKGSFALVYKGIHIKKRSLVAIKSVQLYKLNKKLRENLYAEINILKSLQHPHIVALIDCQETDQHMHIVMEFCEMGDLSQFIKGRSTLANHEVTRDMMRKYPNPPVGGLNEVVARHFLKQIASALEFLRSKSYVHRDIKPQNLLLVPSPHWYVKHKPELMPLQVAENSLIPAAGVESLPMLKVADFGFARVLPQTSLAETLCGSPLYMAPEILRYEKYDAKADLWSVGTVLHEMMVGKPPFRANNHVELLRRIEKQEDKIKFPEGTIISSGMKALIRALLKKSPTERIGFEPFFSDPVVREEIPGLVDEDRPFEADMHGSGASKRMQKMPAMNVQEDVRDERNATPALRERPVSVAEAMEKRPIKPQGTPPSRTPSQRSPRPERAQIATPPPDYPIPGPVQQGRRPSLVGHATAPPRPVHDKAPVAAAMAIERRNSRNTPSPIPQRVDERALREARERAAQDVAFERDYIIVEKKSVEVNALADELAHSPQLRGGHLRDRPLSPQNQGAMVRRATTQGAPNSTTGATVTPSRAIQIATGKHRPEQTHSRNASYERRYGPNPGSATSAISKALNMANFRLFGMGFSPPSGGKGFSPPQGYSAFPTYPTAQSSMLMIGDTTKPADPKDEDSKVVMLAEELATRSDVIYGFAEVKYKQLLPATPSNDGGLMGIGAKRASEAEAEDDDDLTVDAIIVISEEALVLYVKALATLAKVMDIAGSWWGHKNRGEVISESPRSNSKNLATIGARMNNVVQWSRNRFNECYDKSEFVGRKLVDAQKQLPIDHPSHPSNHSVSHSGTSIGTSADDIKLTTGVTAEKLMYERACEMSRAAAVNELVNIDLEGCEIAYRTAILMLEAVLDTDEDVNPRKSSGPGRSNRADDDVINGLEGEDRASIQSILDGTKARLKSLKKKTEIQKASKRASAPATTGQLAGRSPPALTPPTITSTPPK</sequence>
<dbReference type="InterPro" id="IPR022708">
    <property type="entry name" value="Atg1-like_tMIT"/>
</dbReference>
<feature type="binding site" evidence="18">
    <location>
        <position position="57"/>
    </location>
    <ligand>
        <name>ATP</name>
        <dbReference type="ChEBI" id="CHEBI:30616"/>
    </ligand>
</feature>
<evidence type="ECO:0000256" key="1">
    <source>
        <dbReference type="ARBA" id="ARBA00004496"/>
    </source>
</evidence>
<evidence type="ECO:0000256" key="9">
    <source>
        <dbReference type="ARBA" id="ARBA00022777"/>
    </source>
</evidence>
<evidence type="ECO:0000256" key="7">
    <source>
        <dbReference type="ARBA" id="ARBA00022679"/>
    </source>
</evidence>
<evidence type="ECO:0000256" key="12">
    <source>
        <dbReference type="ARBA" id="ARBA00023006"/>
    </source>
</evidence>
<dbReference type="InterPro" id="IPR011009">
    <property type="entry name" value="Kinase-like_dom_sf"/>
</dbReference>
<comment type="subcellular location">
    <subcellularLocation>
        <location evidence="1">Cytoplasm</location>
    </subcellularLocation>
    <subcellularLocation>
        <location evidence="2">Preautophagosomal structure membrane</location>
        <topology evidence="2">Peripheral membrane protein</topology>
    </subcellularLocation>
</comment>
<keyword evidence="4" id="KW-0813">Transport</keyword>
<dbReference type="GO" id="GO:0005776">
    <property type="term" value="C:autophagosome"/>
    <property type="evidence" value="ECO:0007669"/>
    <property type="project" value="TreeGrafter"/>
</dbReference>
<evidence type="ECO:0000256" key="17">
    <source>
        <dbReference type="ARBA" id="ARBA00060750"/>
    </source>
</evidence>
<comment type="caution">
    <text evidence="21">The sequence shown here is derived from an EMBL/GenBank/DDBJ whole genome shotgun (WGS) entry which is preliminary data.</text>
</comment>
<dbReference type="InterPro" id="IPR017441">
    <property type="entry name" value="Protein_kinase_ATP_BS"/>
</dbReference>
<evidence type="ECO:0000256" key="15">
    <source>
        <dbReference type="ARBA" id="ARBA00047899"/>
    </source>
</evidence>
<dbReference type="PANTHER" id="PTHR24348">
    <property type="entry name" value="SERINE/THREONINE-PROTEIN KINASE UNC-51-RELATED"/>
    <property type="match status" value="1"/>
</dbReference>
<feature type="region of interest" description="Disordered" evidence="19">
    <location>
        <begin position="895"/>
        <end position="915"/>
    </location>
</feature>
<dbReference type="PROSITE" id="PS00108">
    <property type="entry name" value="PROTEIN_KINASE_ST"/>
    <property type="match status" value="1"/>
</dbReference>
<evidence type="ECO:0000256" key="4">
    <source>
        <dbReference type="ARBA" id="ARBA00022448"/>
    </source>
</evidence>
<dbReference type="GO" id="GO:0005829">
    <property type="term" value="C:cytosol"/>
    <property type="evidence" value="ECO:0007669"/>
    <property type="project" value="TreeGrafter"/>
</dbReference>
<keyword evidence="6" id="KW-0723">Serine/threonine-protein kinase</keyword>
<dbReference type="FunFam" id="1.10.510.10:FF:000817">
    <property type="entry name" value="Serine/threonine-protein kinase ATG1"/>
    <property type="match status" value="1"/>
</dbReference>
<dbReference type="PROSITE" id="PS50011">
    <property type="entry name" value="PROTEIN_KINASE_DOM"/>
    <property type="match status" value="1"/>
</dbReference>
<feature type="compositionally biased region" description="Low complexity" evidence="19">
    <location>
        <begin position="820"/>
        <end position="829"/>
    </location>
</feature>
<dbReference type="OrthoDB" id="346907at2759"/>
<evidence type="ECO:0000256" key="11">
    <source>
        <dbReference type="ARBA" id="ARBA00022927"/>
    </source>
</evidence>
<dbReference type="GO" id="GO:0000045">
    <property type="term" value="P:autophagosome assembly"/>
    <property type="evidence" value="ECO:0007669"/>
    <property type="project" value="TreeGrafter"/>
</dbReference>
<name>A0A9P4IIM0_9PEZI</name>
<dbReference type="InterPro" id="IPR000719">
    <property type="entry name" value="Prot_kinase_dom"/>
</dbReference>
<dbReference type="GO" id="GO:0000422">
    <property type="term" value="P:autophagy of mitochondrion"/>
    <property type="evidence" value="ECO:0007669"/>
    <property type="project" value="TreeGrafter"/>
</dbReference>
<evidence type="ECO:0000256" key="6">
    <source>
        <dbReference type="ARBA" id="ARBA00022527"/>
    </source>
</evidence>
<proteinExistence type="inferred from homology"/>
<evidence type="ECO:0000256" key="10">
    <source>
        <dbReference type="ARBA" id="ARBA00022840"/>
    </source>
</evidence>
<dbReference type="GO" id="GO:0042594">
    <property type="term" value="P:response to starvation"/>
    <property type="evidence" value="ECO:0007669"/>
    <property type="project" value="TreeGrafter"/>
</dbReference>
<keyword evidence="12" id="KW-0072">Autophagy</keyword>
<dbReference type="Proteomes" id="UP000799772">
    <property type="component" value="Unassembled WGS sequence"/>
</dbReference>
<feature type="region of interest" description="Disordered" evidence="19">
    <location>
        <begin position="572"/>
        <end position="596"/>
    </location>
</feature>
<accession>A0A9P4IIM0</accession>
<dbReference type="InterPro" id="IPR045269">
    <property type="entry name" value="Atg1-like"/>
</dbReference>
<keyword evidence="7" id="KW-0808">Transferase</keyword>
<dbReference type="Pfam" id="PF00069">
    <property type="entry name" value="Pkinase"/>
    <property type="match status" value="1"/>
</dbReference>
<evidence type="ECO:0000256" key="13">
    <source>
        <dbReference type="ARBA" id="ARBA00023136"/>
    </source>
</evidence>
<feature type="domain" description="Protein kinase" evidence="20">
    <location>
        <begin position="28"/>
        <end position="333"/>
    </location>
</feature>
<gene>
    <name evidence="21" type="ORF">NA57DRAFT_39764</name>
</gene>
<feature type="compositionally biased region" description="Basic and acidic residues" evidence="19">
    <location>
        <begin position="370"/>
        <end position="397"/>
    </location>
</feature>
<evidence type="ECO:0000256" key="19">
    <source>
        <dbReference type="SAM" id="MobiDB-lite"/>
    </source>
</evidence>
<dbReference type="FunFam" id="3.30.200.20:FF:000042">
    <property type="entry name" value="Aurora kinase A"/>
    <property type="match status" value="1"/>
</dbReference>
<keyword evidence="10 18" id="KW-0067">ATP-binding</keyword>
<comment type="similarity">
    <text evidence="17">Belongs to the protein kinase superfamily. Ser/Thr protein kinase family. APG1/unc-51/ULK1 subfamily.</text>
</comment>
<feature type="region of interest" description="Disordered" evidence="19">
    <location>
        <begin position="814"/>
        <end position="837"/>
    </location>
</feature>
<dbReference type="EC" id="2.7.11.1" evidence="3"/>
<reference evidence="21" key="1">
    <citation type="journal article" date="2020" name="Stud. Mycol.">
        <title>101 Dothideomycetes genomes: a test case for predicting lifestyles and emergence of pathogens.</title>
        <authorList>
            <person name="Haridas S."/>
            <person name="Albert R."/>
            <person name="Binder M."/>
            <person name="Bloem J."/>
            <person name="Labutti K."/>
            <person name="Salamov A."/>
            <person name="Andreopoulos B."/>
            <person name="Baker S."/>
            <person name="Barry K."/>
            <person name="Bills G."/>
            <person name="Bluhm B."/>
            <person name="Cannon C."/>
            <person name="Castanera R."/>
            <person name="Culley D."/>
            <person name="Daum C."/>
            <person name="Ezra D."/>
            <person name="Gonzalez J."/>
            <person name="Henrissat B."/>
            <person name="Kuo A."/>
            <person name="Liang C."/>
            <person name="Lipzen A."/>
            <person name="Lutzoni F."/>
            <person name="Magnuson J."/>
            <person name="Mondo S."/>
            <person name="Nolan M."/>
            <person name="Ohm R."/>
            <person name="Pangilinan J."/>
            <person name="Park H.-J."/>
            <person name="Ramirez L."/>
            <person name="Alfaro M."/>
            <person name="Sun H."/>
            <person name="Tritt A."/>
            <person name="Yoshinaga Y."/>
            <person name="Zwiers L.-H."/>
            <person name="Turgeon B."/>
            <person name="Goodwin S."/>
            <person name="Spatafora J."/>
            <person name="Crous P."/>
            <person name="Grigoriev I."/>
        </authorList>
    </citation>
    <scope>NUCLEOTIDE SEQUENCE</scope>
    <source>
        <strain evidence="21">CBS 133067</strain>
    </source>
</reference>
<comment type="catalytic activity">
    <reaction evidence="16">
        <text>L-seryl-[protein] + ATP = O-phospho-L-seryl-[protein] + ADP + H(+)</text>
        <dbReference type="Rhea" id="RHEA:17989"/>
        <dbReference type="Rhea" id="RHEA-COMP:9863"/>
        <dbReference type="Rhea" id="RHEA-COMP:11604"/>
        <dbReference type="ChEBI" id="CHEBI:15378"/>
        <dbReference type="ChEBI" id="CHEBI:29999"/>
        <dbReference type="ChEBI" id="CHEBI:30616"/>
        <dbReference type="ChEBI" id="CHEBI:83421"/>
        <dbReference type="ChEBI" id="CHEBI:456216"/>
        <dbReference type="EC" id="2.7.11.1"/>
    </reaction>
</comment>
<dbReference type="GO" id="GO:0015031">
    <property type="term" value="P:protein transport"/>
    <property type="evidence" value="ECO:0007669"/>
    <property type="project" value="UniProtKB-KW"/>
</dbReference>
<evidence type="ECO:0000256" key="8">
    <source>
        <dbReference type="ARBA" id="ARBA00022741"/>
    </source>
</evidence>
<dbReference type="GO" id="GO:0005524">
    <property type="term" value="F:ATP binding"/>
    <property type="evidence" value="ECO:0007669"/>
    <property type="project" value="UniProtKB-UniRule"/>
</dbReference>
<keyword evidence="22" id="KW-1185">Reference proteome</keyword>
<dbReference type="InterPro" id="IPR008271">
    <property type="entry name" value="Ser/Thr_kinase_AS"/>
</dbReference>
<evidence type="ECO:0000256" key="3">
    <source>
        <dbReference type="ARBA" id="ARBA00012513"/>
    </source>
</evidence>
<dbReference type="PANTHER" id="PTHR24348:SF22">
    <property type="entry name" value="NON-SPECIFIC SERINE_THREONINE PROTEIN KINASE"/>
    <property type="match status" value="1"/>
</dbReference>
<keyword evidence="11" id="KW-0653">Protein transport</keyword>
<dbReference type="GO" id="GO:0034727">
    <property type="term" value="P:piecemeal microautophagy of the nucleus"/>
    <property type="evidence" value="ECO:0007669"/>
    <property type="project" value="TreeGrafter"/>
</dbReference>
<keyword evidence="13" id="KW-0472">Membrane</keyword>
<evidence type="ECO:0000256" key="14">
    <source>
        <dbReference type="ARBA" id="ARBA00030237"/>
    </source>
</evidence>
<dbReference type="Pfam" id="PF21127">
    <property type="entry name" value="ATG1-like_MIT2"/>
    <property type="match status" value="1"/>
</dbReference>
<dbReference type="GO" id="GO:0034045">
    <property type="term" value="C:phagophore assembly site membrane"/>
    <property type="evidence" value="ECO:0007669"/>
    <property type="project" value="UniProtKB-SubCell"/>
</dbReference>
<dbReference type="PROSITE" id="PS00107">
    <property type="entry name" value="PROTEIN_KINASE_ATP"/>
    <property type="match status" value="1"/>
</dbReference>
<dbReference type="EMBL" id="ML978126">
    <property type="protein sequence ID" value="KAF2099137.1"/>
    <property type="molecule type" value="Genomic_DNA"/>
</dbReference>